<dbReference type="Pfam" id="PF11832">
    <property type="entry name" value="DUF3352"/>
    <property type="match status" value="1"/>
</dbReference>
<dbReference type="Proteomes" id="UP000011135">
    <property type="component" value="Unassembled WGS sequence"/>
</dbReference>
<gene>
    <name evidence="1" type="ORF">C900_02605</name>
</gene>
<dbReference type="EMBL" id="AMZN01000004">
    <property type="protein sequence ID" value="ELR73520.1"/>
    <property type="molecule type" value="Genomic_DNA"/>
</dbReference>
<sequence length="909" mass="104385">MKKIAIVITIVVVFLTAGYLAYDKWYKYEVSTLWDNVPGNAVIVFESGHTIESWQQLKASRLWNSLQRIEAFSNIDKNIEGIDSISSRARGVAGLLGKNSLISLHVTGKNNFDFTFFIDLNNPSAQNVATDLLEHFKSKKEVTYAERIYQDFKISELTSSARSFTYFINNNVLVGSFTSFLVEDVVRLVKNDYKGSFKQSNYELFDLPKLSNDDGNLYINMESTSLWLSTFLRADKRKSARNVQNLGRSLFLDMDLSEDKLLLNGFTTFSSNIDFLSTFNAQKPVKADVKYYIPNRASWLYQLAFTDPEIWHNELKKYWGKYSPQFLTARRDFEQEYNLDFSKIYDWIGTSVSLVQLEPLNFSENERITLVHCSDVTEALNQLNTFSESLAQAHGDSVYVENFAEYEIRELKAKDFPKNAFGPQFDGYDECYFTLMGDYIVMATSMQTLKTLVEDLEGENTWGRSVSYNNFLESTLEESNISLIFNTRRVWMELTSQADSRWQQFSNENEQSLKSFGLGSVQFSRLDENFYTSIALQHEDQPQPKEKKVYDALKSTELSNKIITKPYVVKNHTNNGLEVAVQDSAYNFVLIGVDGNVLWRDSLGQAIVSDIEQVDYYKNGKLQYFFATKSALHIIDRLGNYIDGYPVRLENVNIKYASVVDYDKSKRYRFLLGDERGNLYLFNKEGISLEGWSPRELTGKLASKPFHIRVRGKDCIVAIQQDGVVNVMNRRGEMMPGFPLNVDARINTKPFVNIGSDFDKTIFTLLSREGRLIRFNLSGTIVSTEQLYKPTKETRFELIPDALDKTYIIARQDMSRLVLLSPDHKEIISKDYLSSGQLYVQYYDLGSDHKIYAITDKAQDFTYIYDGAGKLISSRPIDSEQEIALMYFDSTGKYQVYVVSADTFKVLSF</sequence>
<dbReference type="STRING" id="1237149.C900_02605"/>
<dbReference type="InterPro" id="IPR021787">
    <property type="entry name" value="DUF3352"/>
</dbReference>
<dbReference type="OrthoDB" id="1093345at2"/>
<dbReference type="eggNOG" id="COG1520">
    <property type="taxonomic scope" value="Bacteria"/>
</dbReference>
<protein>
    <submittedName>
        <fullName evidence="1">Uncharacterized protein</fullName>
    </submittedName>
</protein>
<dbReference type="SUPFAM" id="SSF69322">
    <property type="entry name" value="Tricorn protease domain 2"/>
    <property type="match status" value="1"/>
</dbReference>
<dbReference type="AlphaFoldDB" id="L8JXK2"/>
<evidence type="ECO:0000313" key="2">
    <source>
        <dbReference type="Proteomes" id="UP000011135"/>
    </source>
</evidence>
<comment type="caution">
    <text evidence="1">The sequence shown here is derived from an EMBL/GenBank/DDBJ whole genome shotgun (WGS) entry which is preliminary data.</text>
</comment>
<dbReference type="RefSeq" id="WP_009577740.1">
    <property type="nucleotide sequence ID" value="NZ_AMZN01000004.1"/>
</dbReference>
<proteinExistence type="predicted"/>
<reference evidence="1 2" key="1">
    <citation type="submission" date="2012-12" db="EMBL/GenBank/DDBJ databases">
        <title>Genome assembly of Fulvivirga imtechensis AK7.</title>
        <authorList>
            <person name="Nupur N."/>
            <person name="Khatri I."/>
            <person name="Kumar R."/>
            <person name="Subramanian S."/>
            <person name="Pinnaka A."/>
        </authorList>
    </citation>
    <scope>NUCLEOTIDE SEQUENCE [LARGE SCALE GENOMIC DNA]</scope>
    <source>
        <strain evidence="1 2">AK7</strain>
    </source>
</reference>
<name>L8JXK2_9BACT</name>
<accession>L8JXK2</accession>
<evidence type="ECO:0000313" key="1">
    <source>
        <dbReference type="EMBL" id="ELR73520.1"/>
    </source>
</evidence>
<dbReference type="PATRIC" id="fig|1237149.3.peg.296"/>
<keyword evidence="2" id="KW-1185">Reference proteome</keyword>
<organism evidence="1 2">
    <name type="scientific">Fulvivirga imtechensis AK7</name>
    <dbReference type="NCBI Taxonomy" id="1237149"/>
    <lineage>
        <taxon>Bacteria</taxon>
        <taxon>Pseudomonadati</taxon>
        <taxon>Bacteroidota</taxon>
        <taxon>Cytophagia</taxon>
        <taxon>Cytophagales</taxon>
        <taxon>Fulvivirgaceae</taxon>
        <taxon>Fulvivirga</taxon>
    </lineage>
</organism>